<organism evidence="7 8">
    <name type="scientific">Morella rubra</name>
    <name type="common">Chinese bayberry</name>
    <dbReference type="NCBI Taxonomy" id="262757"/>
    <lineage>
        <taxon>Eukaryota</taxon>
        <taxon>Viridiplantae</taxon>
        <taxon>Streptophyta</taxon>
        <taxon>Embryophyta</taxon>
        <taxon>Tracheophyta</taxon>
        <taxon>Spermatophyta</taxon>
        <taxon>Magnoliopsida</taxon>
        <taxon>eudicotyledons</taxon>
        <taxon>Gunneridae</taxon>
        <taxon>Pentapetalae</taxon>
        <taxon>rosids</taxon>
        <taxon>fabids</taxon>
        <taxon>Fagales</taxon>
        <taxon>Myricaceae</taxon>
        <taxon>Morella</taxon>
    </lineage>
</organism>
<sequence length="369" mass="41544">MALKAVHVSDVPSIDQVQENAALALSVTSFFKDVKGDDGNEVKCRHKFQKFVVMGHRGCGMNMMQSSDPRMKATRENSIMSFNAAAKFPIDFIEFDVQVARDGCPIIFHDNFILAEDKGAIVERRVTDLTVAEFLSYGPQKEEGNVGKPLFRKTKDGRIFEWKVENDHPLCTLQDAFEKVEHSVGFNIELKLDDHMVVNEYAKDRPIRFSSFQPDAALLIRKLQTIYPVFFLTNGGSEIYVDIRRNSLDEAIKMCLTGGLQGIVSEITAILRNPEAVTRIKESKLSLVTYGELNNLPRVVYMQHLTGIDGVIVDLVQEITEAISYYCEEADEENGLFGEEGQMQVKTKPGFLQQQLSSLLKLTPELIHT</sequence>
<dbReference type="EC" id="3.1.4.46" evidence="2"/>
<dbReference type="SUPFAM" id="SSF51695">
    <property type="entry name" value="PLC-like phosphodiesterases"/>
    <property type="match status" value="1"/>
</dbReference>
<name>A0A6A1V7D8_9ROSI</name>
<evidence type="ECO:0000256" key="2">
    <source>
        <dbReference type="ARBA" id="ARBA00012247"/>
    </source>
</evidence>
<comment type="caution">
    <text evidence="7">The sequence shown here is derived from an EMBL/GenBank/DDBJ whole genome shotgun (WGS) entry which is preliminary data.</text>
</comment>
<dbReference type="InterPro" id="IPR017946">
    <property type="entry name" value="PLC-like_Pdiesterase_TIM-brl"/>
</dbReference>
<keyword evidence="4" id="KW-0378">Hydrolase</keyword>
<gene>
    <name evidence="7" type="ORF">CJ030_MR7G002993</name>
</gene>
<dbReference type="PANTHER" id="PTHR22958">
    <property type="entry name" value="GLYCEROPHOSPHORYL DIESTER PHOSPHODIESTERASE"/>
    <property type="match status" value="1"/>
</dbReference>
<dbReference type="OrthoDB" id="1058301at2759"/>
<dbReference type="GO" id="GO:0008889">
    <property type="term" value="F:glycerophosphodiester phosphodiesterase activity"/>
    <property type="evidence" value="ECO:0007669"/>
    <property type="project" value="UniProtKB-EC"/>
</dbReference>
<keyword evidence="8" id="KW-1185">Reference proteome</keyword>
<comment type="catalytic activity">
    <reaction evidence="5">
        <text>a sn-glycero-3-phosphodiester + H2O = an alcohol + sn-glycerol 3-phosphate + H(+)</text>
        <dbReference type="Rhea" id="RHEA:12969"/>
        <dbReference type="ChEBI" id="CHEBI:15377"/>
        <dbReference type="ChEBI" id="CHEBI:15378"/>
        <dbReference type="ChEBI" id="CHEBI:30879"/>
        <dbReference type="ChEBI" id="CHEBI:57597"/>
        <dbReference type="ChEBI" id="CHEBI:83408"/>
        <dbReference type="EC" id="3.1.4.46"/>
    </reaction>
</comment>
<dbReference type="EMBL" id="RXIC02000025">
    <property type="protein sequence ID" value="KAB1207737.1"/>
    <property type="molecule type" value="Genomic_DNA"/>
</dbReference>
<dbReference type="InterPro" id="IPR051578">
    <property type="entry name" value="GDPD"/>
</dbReference>
<dbReference type="AlphaFoldDB" id="A0A6A1V7D8"/>
<protein>
    <recommendedName>
        <fullName evidence="2">glycerophosphodiester phosphodiesterase</fullName>
        <ecNumber evidence="2">3.1.4.46</ecNumber>
    </recommendedName>
</protein>
<dbReference type="InterPro" id="IPR030395">
    <property type="entry name" value="GP_PDE_dom"/>
</dbReference>
<feature type="domain" description="GP-PDE" evidence="6">
    <location>
        <begin position="51"/>
        <end position="323"/>
    </location>
</feature>
<evidence type="ECO:0000259" key="6">
    <source>
        <dbReference type="PROSITE" id="PS51704"/>
    </source>
</evidence>
<accession>A0A6A1V7D8</accession>
<evidence type="ECO:0000256" key="4">
    <source>
        <dbReference type="ARBA" id="ARBA00022801"/>
    </source>
</evidence>
<dbReference type="FunFam" id="3.20.20.190:FF:000034">
    <property type="entry name" value="Glycerophosphodiester phosphodiesterase GDPD2"/>
    <property type="match status" value="1"/>
</dbReference>
<evidence type="ECO:0000256" key="1">
    <source>
        <dbReference type="ARBA" id="ARBA00007277"/>
    </source>
</evidence>
<dbReference type="Proteomes" id="UP000516437">
    <property type="component" value="Chromosome 7"/>
</dbReference>
<dbReference type="Gene3D" id="3.20.20.190">
    <property type="entry name" value="Phosphatidylinositol (PI) phosphodiesterase"/>
    <property type="match status" value="1"/>
</dbReference>
<dbReference type="GO" id="GO:0006071">
    <property type="term" value="P:glycerol metabolic process"/>
    <property type="evidence" value="ECO:0007669"/>
    <property type="project" value="UniProtKB-KW"/>
</dbReference>
<evidence type="ECO:0000256" key="3">
    <source>
        <dbReference type="ARBA" id="ARBA00022798"/>
    </source>
</evidence>
<dbReference type="PROSITE" id="PS51704">
    <property type="entry name" value="GP_PDE"/>
    <property type="match status" value="1"/>
</dbReference>
<reference evidence="7 8" key="1">
    <citation type="journal article" date="2019" name="Plant Biotechnol. J.">
        <title>The red bayberry genome and genetic basis of sex determination.</title>
        <authorList>
            <person name="Jia H.M."/>
            <person name="Jia H.J."/>
            <person name="Cai Q.L."/>
            <person name="Wang Y."/>
            <person name="Zhao H.B."/>
            <person name="Yang W.F."/>
            <person name="Wang G.Y."/>
            <person name="Li Y.H."/>
            <person name="Zhan D.L."/>
            <person name="Shen Y.T."/>
            <person name="Niu Q.F."/>
            <person name="Chang L."/>
            <person name="Qiu J."/>
            <person name="Zhao L."/>
            <person name="Xie H.B."/>
            <person name="Fu W.Y."/>
            <person name="Jin J."/>
            <person name="Li X.W."/>
            <person name="Jiao Y."/>
            <person name="Zhou C.C."/>
            <person name="Tu T."/>
            <person name="Chai C.Y."/>
            <person name="Gao J.L."/>
            <person name="Fan L.J."/>
            <person name="van de Weg E."/>
            <person name="Wang J.Y."/>
            <person name="Gao Z.S."/>
        </authorList>
    </citation>
    <scope>NUCLEOTIDE SEQUENCE [LARGE SCALE GENOMIC DNA]</scope>
    <source>
        <tissue evidence="7">Leaves</tissue>
    </source>
</reference>
<proteinExistence type="inferred from homology"/>
<dbReference type="Pfam" id="PF03009">
    <property type="entry name" value="GDPD"/>
    <property type="match status" value="2"/>
</dbReference>
<dbReference type="PANTHER" id="PTHR22958:SF34">
    <property type="entry name" value="GLYCEROPHOSPHODIESTER PHOSPHODIESTERASE GDPD3"/>
    <property type="match status" value="1"/>
</dbReference>
<evidence type="ECO:0000313" key="8">
    <source>
        <dbReference type="Proteomes" id="UP000516437"/>
    </source>
</evidence>
<dbReference type="GO" id="GO:0046475">
    <property type="term" value="P:glycerophospholipid catabolic process"/>
    <property type="evidence" value="ECO:0007669"/>
    <property type="project" value="TreeGrafter"/>
</dbReference>
<comment type="similarity">
    <text evidence="1">Belongs to the glycerophosphoryl diester phosphodiesterase family.</text>
</comment>
<evidence type="ECO:0000313" key="7">
    <source>
        <dbReference type="EMBL" id="KAB1207737.1"/>
    </source>
</evidence>
<evidence type="ECO:0000256" key="5">
    <source>
        <dbReference type="ARBA" id="ARBA00047512"/>
    </source>
</evidence>
<keyword evidence="3" id="KW-0319">Glycerol metabolism</keyword>